<evidence type="ECO:0000313" key="4">
    <source>
        <dbReference type="EMBL" id="WBW50543.1"/>
    </source>
</evidence>
<dbReference type="PANTHER" id="PTHR48105">
    <property type="entry name" value="THIOREDOXIN REDUCTASE 1-RELATED-RELATED"/>
    <property type="match status" value="1"/>
</dbReference>
<gene>
    <name evidence="4" type="ORF">O6R05_03070</name>
</gene>
<reference evidence="4 5" key="1">
    <citation type="submission" date="2023-01" db="EMBL/GenBank/DDBJ databases">
        <authorList>
            <person name="Lee S.H."/>
            <person name="Jung H.S."/>
            <person name="Yun J.U."/>
        </authorList>
    </citation>
    <scope>NUCLEOTIDE SEQUENCE [LARGE SCALE GENOMIC DNA]</scope>
    <source>
        <strain evidence="4 5">CBA3646</strain>
    </source>
</reference>
<keyword evidence="1" id="KW-0285">Flavoprotein</keyword>
<evidence type="ECO:0000313" key="5">
    <source>
        <dbReference type="Proteomes" id="UP001210339"/>
    </source>
</evidence>
<organism evidence="4 5">
    <name type="scientific">Peptoniphilus equinus</name>
    <dbReference type="NCBI Taxonomy" id="3016343"/>
    <lineage>
        <taxon>Bacteria</taxon>
        <taxon>Bacillati</taxon>
        <taxon>Bacillota</taxon>
        <taxon>Tissierellia</taxon>
        <taxon>Tissierellales</taxon>
        <taxon>Peptoniphilaceae</taxon>
        <taxon>Peptoniphilus</taxon>
    </lineage>
</organism>
<dbReference type="RefSeq" id="WP_271192068.1">
    <property type="nucleotide sequence ID" value="NZ_CP115667.1"/>
</dbReference>
<dbReference type="InterPro" id="IPR050097">
    <property type="entry name" value="Ferredoxin-NADP_redctase_2"/>
</dbReference>
<keyword evidence="2" id="KW-0560">Oxidoreductase</keyword>
<feature type="domain" description="FAD/NAD(P)-binding" evidence="3">
    <location>
        <begin position="2"/>
        <end position="290"/>
    </location>
</feature>
<evidence type="ECO:0000259" key="3">
    <source>
        <dbReference type="Pfam" id="PF07992"/>
    </source>
</evidence>
<dbReference type="SUPFAM" id="SSF51905">
    <property type="entry name" value="FAD/NAD(P)-binding domain"/>
    <property type="match status" value="1"/>
</dbReference>
<sequence>MYDLIVIGGGPAGLSACIYAGRGLLNTLLLEKQTFGGRIKDTELIRNYPGIEDITGDDLAHLFLKHAENTELIERMRGTVSKLEVMDDYFRVHTLRRGIYEAKTVILAMGTRERILGIPGEAQFSGFGVSYCATCDAELVKDKDVYIVGSGNVALESADFIAKFANSTTIISVHDTGIVDGDASTFKRLLNNPKIDFIYNAKVRSINGDEHVSSITIEVPDGVHTMDCEGVFMYVGSTPETEFLKDMGILNDQGYIEVDERMRTKIAGLYAAGDCTTTTLRQVIVAAADGAKAAVFAERYLRGDRR</sequence>
<dbReference type="Gene3D" id="3.50.50.60">
    <property type="entry name" value="FAD/NAD(P)-binding domain"/>
    <property type="match status" value="2"/>
</dbReference>
<protein>
    <submittedName>
        <fullName evidence="4">FAD-dependent oxidoreductase</fullName>
    </submittedName>
</protein>
<evidence type="ECO:0000256" key="2">
    <source>
        <dbReference type="ARBA" id="ARBA00023002"/>
    </source>
</evidence>
<dbReference type="Proteomes" id="UP001210339">
    <property type="component" value="Chromosome"/>
</dbReference>
<dbReference type="InterPro" id="IPR023753">
    <property type="entry name" value="FAD/NAD-binding_dom"/>
</dbReference>
<proteinExistence type="predicted"/>
<dbReference type="PRINTS" id="PR00469">
    <property type="entry name" value="PNDRDTASEII"/>
</dbReference>
<dbReference type="InterPro" id="IPR036188">
    <property type="entry name" value="FAD/NAD-bd_sf"/>
</dbReference>
<dbReference type="PRINTS" id="PR00368">
    <property type="entry name" value="FADPNR"/>
</dbReference>
<dbReference type="EMBL" id="CP115667">
    <property type="protein sequence ID" value="WBW50543.1"/>
    <property type="molecule type" value="Genomic_DNA"/>
</dbReference>
<name>A0ABY7QWE7_9FIRM</name>
<dbReference type="Pfam" id="PF07992">
    <property type="entry name" value="Pyr_redox_2"/>
    <property type="match status" value="1"/>
</dbReference>
<keyword evidence="5" id="KW-1185">Reference proteome</keyword>
<evidence type="ECO:0000256" key="1">
    <source>
        <dbReference type="ARBA" id="ARBA00022630"/>
    </source>
</evidence>
<accession>A0ABY7QWE7</accession>